<evidence type="ECO:0000313" key="4">
    <source>
        <dbReference type="Proteomes" id="UP001159363"/>
    </source>
</evidence>
<evidence type="ECO:0000313" key="3">
    <source>
        <dbReference type="EMBL" id="KAJ8889452.1"/>
    </source>
</evidence>
<dbReference type="EMBL" id="JARBHB010000003">
    <property type="protein sequence ID" value="KAJ8889452.1"/>
    <property type="molecule type" value="Genomic_DNA"/>
</dbReference>
<comment type="caution">
    <text evidence="3">The sequence shown here is derived from an EMBL/GenBank/DDBJ whole genome shotgun (WGS) entry which is preliminary data.</text>
</comment>
<dbReference type="InterPro" id="IPR006578">
    <property type="entry name" value="MADF-dom"/>
</dbReference>
<evidence type="ECO:0000259" key="2">
    <source>
        <dbReference type="Pfam" id="PF10545"/>
    </source>
</evidence>
<evidence type="ECO:0000256" key="1">
    <source>
        <dbReference type="SAM" id="MobiDB-lite"/>
    </source>
</evidence>
<gene>
    <name evidence="3" type="ORF">PR048_008951</name>
</gene>
<dbReference type="Pfam" id="PF10545">
    <property type="entry name" value="MADF_DNA_bdg"/>
    <property type="match status" value="1"/>
</dbReference>
<protein>
    <recommendedName>
        <fullName evidence="2">MADF domain-containing protein</fullName>
    </recommendedName>
</protein>
<name>A0ABQ9HYJ8_9NEOP</name>
<dbReference type="Proteomes" id="UP001159363">
    <property type="component" value="Chromosome 3"/>
</dbReference>
<feature type="region of interest" description="Disordered" evidence="1">
    <location>
        <begin position="798"/>
        <end position="832"/>
    </location>
</feature>
<proteinExistence type="predicted"/>
<feature type="domain" description="MADF" evidence="2">
    <location>
        <begin position="425"/>
        <end position="499"/>
    </location>
</feature>
<sequence>MVIQILHDGRIHQFHLGVKKTPILDPEYRFGIPYAYKTNMATTALVSKTILPNPFDGSKSAFRFVYVWIIPCYKCIYPEVSNVTNAVDYCNEEACKQAAVSVSGNNMGGGNGRYLRKSADQRHRPARFPLAKLEKCFQLPDNIENSLALAIFHAAASSGILSGRIFLENWGEAPVCHFLLPDPSQLPPFSSPCLLQQPENPSAKMRNGSHQVQLLDSRIAGIGRFQWKGKHVVSSMLTFDIVNIICLYTAQSIPFFQSSCIQTLVSPPYFTITAAHDVTFKTSQLKKVHMPVEGCHLAEACELSFHLSFYAQRTELSRISTVSSAIIVVRLLVVVVASVQKIGLPPQTFRDTRLHLTRSASSFSRSGAANDVGVAELREFPSTVGSEQRDSRLDANPLSRPGDVFRIHFSHGKHRTCCRRLKVTQSLWDIKATKYRHWNTNYDELRKIFNHHTVDVEDISKLITQFRGEYKKQQSKQKSGVGVMSPSTEWFAFKSLTFLFENSVSRGSRNSIDLMMSMTIMMRMFHIMMAESHPQAFQPVMMNIQIQLANQVLLIDNICQRRLPLRQKESVEQMKGWMGKTGIRDICKSTTGLMTLTDGLSSDELPPGSDLWRPMPRDSELPTEVRLHISFNVTPPAMTDWRSRVPSTHDPPHNLLLCSNYSQFTSCFKLALNPCDTALMKHHPSPRASECIRPHLARETLVFLYPRISTFFTEVRDSSDTRCHDEQLRVSNQQRAGHQDPQFFYIVRESHINKPPLTLLRRPMAGNAHYKSHLSTIHANTGVYGAVGVAYSSDVGKLRAPRTKRGRDPEKLSGGSGERGEERERERERDGEIACYPSAAPLAVAGGVAFQLSRASV</sequence>
<reference evidence="3 4" key="1">
    <citation type="submission" date="2023-02" db="EMBL/GenBank/DDBJ databases">
        <title>LHISI_Scaffold_Assembly.</title>
        <authorList>
            <person name="Stuart O.P."/>
            <person name="Cleave R."/>
            <person name="Magrath M.J.L."/>
            <person name="Mikheyev A.S."/>
        </authorList>
    </citation>
    <scope>NUCLEOTIDE SEQUENCE [LARGE SCALE GENOMIC DNA]</scope>
    <source>
        <strain evidence="3">Daus_M_001</strain>
        <tissue evidence="3">Leg muscle</tissue>
    </source>
</reference>
<feature type="compositionally biased region" description="Basic and acidic residues" evidence="1">
    <location>
        <begin position="818"/>
        <end position="832"/>
    </location>
</feature>
<organism evidence="3 4">
    <name type="scientific">Dryococelus australis</name>
    <dbReference type="NCBI Taxonomy" id="614101"/>
    <lineage>
        <taxon>Eukaryota</taxon>
        <taxon>Metazoa</taxon>
        <taxon>Ecdysozoa</taxon>
        <taxon>Arthropoda</taxon>
        <taxon>Hexapoda</taxon>
        <taxon>Insecta</taxon>
        <taxon>Pterygota</taxon>
        <taxon>Neoptera</taxon>
        <taxon>Polyneoptera</taxon>
        <taxon>Phasmatodea</taxon>
        <taxon>Verophasmatodea</taxon>
        <taxon>Anareolatae</taxon>
        <taxon>Phasmatidae</taxon>
        <taxon>Eurycanthinae</taxon>
        <taxon>Dryococelus</taxon>
    </lineage>
</organism>
<accession>A0ABQ9HYJ8</accession>
<keyword evidence="4" id="KW-1185">Reference proteome</keyword>